<comment type="caution">
    <text evidence="1">The sequence shown here is derived from an EMBL/GenBank/DDBJ whole genome shotgun (WGS) entry which is preliminary data.</text>
</comment>
<organism evidence="1 2">
    <name type="scientific">Selenomonas flueggei ATCC 43531</name>
    <dbReference type="NCBI Taxonomy" id="638302"/>
    <lineage>
        <taxon>Bacteria</taxon>
        <taxon>Bacillati</taxon>
        <taxon>Bacillota</taxon>
        <taxon>Negativicutes</taxon>
        <taxon>Selenomonadales</taxon>
        <taxon>Selenomonadaceae</taxon>
        <taxon>Selenomonas</taxon>
    </lineage>
</organism>
<dbReference type="CDD" id="cd02440">
    <property type="entry name" value="AdoMet_MTases"/>
    <property type="match status" value="1"/>
</dbReference>
<sequence>MMMDEVNNREAYATYYSSRGVDPAMYDDVKLPSYLMHVIAPAETILELGCGFGQNLRAFMNAGYKKVSGLDISEQAVAYCQSQGLPVVMGDVMQYAGKKYDCVLMSHVLEHLPKDHVIPMLRKIRSDVLKEHGKLVLMVPNAQSNTDCYWAYEDFTHYTLFTAGSVLFVLREAGFHDIQFLDVDGLGDAKGWKRGVRKVLLWAYIKNKLFWNKVTGSAYHAPSPRIFTYEIKCVARR</sequence>
<dbReference type="AlphaFoldDB" id="C4V627"/>
<accession>C4V627</accession>
<protein>
    <submittedName>
        <fullName evidence="1">Methyltransferase domain protein</fullName>
    </submittedName>
</protein>
<name>C4V627_9FIRM</name>
<dbReference type="SUPFAM" id="SSF53335">
    <property type="entry name" value="S-adenosyl-L-methionine-dependent methyltransferases"/>
    <property type="match status" value="1"/>
</dbReference>
<dbReference type="RefSeq" id="WP_006691054.1">
    <property type="nucleotide sequence ID" value="NZ_GG694008.1"/>
</dbReference>
<proteinExistence type="predicted"/>
<dbReference type="STRING" id="638302.HMPREF0908_1927"/>
<keyword evidence="1" id="KW-0489">Methyltransferase</keyword>
<evidence type="ECO:0000313" key="1">
    <source>
        <dbReference type="EMBL" id="EEQ47625.1"/>
    </source>
</evidence>
<dbReference type="Pfam" id="PF13489">
    <property type="entry name" value="Methyltransf_23"/>
    <property type="match status" value="1"/>
</dbReference>
<reference evidence="1 2" key="1">
    <citation type="submission" date="2009-04" db="EMBL/GenBank/DDBJ databases">
        <authorList>
            <person name="Qin X."/>
            <person name="Bachman B."/>
            <person name="Battles P."/>
            <person name="Bell A."/>
            <person name="Bess C."/>
            <person name="Bickham C."/>
            <person name="Chaboub L."/>
            <person name="Chen D."/>
            <person name="Coyle M."/>
            <person name="Deiros D.R."/>
            <person name="Dinh H."/>
            <person name="Forbes L."/>
            <person name="Fowler G."/>
            <person name="Francisco L."/>
            <person name="Fu Q."/>
            <person name="Gubbala S."/>
            <person name="Hale W."/>
            <person name="Han Y."/>
            <person name="Hemphill L."/>
            <person name="Highlander S.K."/>
            <person name="Hirani K."/>
            <person name="Hogues M."/>
            <person name="Jackson L."/>
            <person name="Jakkamsetti A."/>
            <person name="Javaid M."/>
            <person name="Jiang H."/>
            <person name="Korchina V."/>
            <person name="Kovar C."/>
            <person name="Lara F."/>
            <person name="Lee S."/>
            <person name="Mata R."/>
            <person name="Mathew T."/>
            <person name="Moen C."/>
            <person name="Morales K."/>
            <person name="Munidasa M."/>
            <person name="Nazareth L."/>
            <person name="Ngo R."/>
            <person name="Nguyen L."/>
            <person name="Okwuonu G."/>
            <person name="Ongeri F."/>
            <person name="Patil S."/>
            <person name="Petrosino J."/>
            <person name="Pham C."/>
            <person name="Pham P."/>
            <person name="Pu L.-L."/>
            <person name="Puazo M."/>
            <person name="Raj R."/>
            <person name="Reid J."/>
            <person name="Rouhana J."/>
            <person name="Saada N."/>
            <person name="Shang Y."/>
            <person name="Simmons D."/>
            <person name="Thornton R."/>
            <person name="Warren J."/>
            <person name="Weissenberger G."/>
            <person name="Zhang J."/>
            <person name="Zhang L."/>
            <person name="Zhou C."/>
            <person name="Zhu D."/>
            <person name="Muzny D."/>
            <person name="Worley K."/>
            <person name="Gibbs R."/>
        </authorList>
    </citation>
    <scope>NUCLEOTIDE SEQUENCE [LARGE SCALE GENOMIC DNA]</scope>
    <source>
        <strain evidence="1 2">ATCC 43531</strain>
    </source>
</reference>
<dbReference type="eggNOG" id="COG2230">
    <property type="taxonomic scope" value="Bacteria"/>
</dbReference>
<dbReference type="PANTHER" id="PTHR43861">
    <property type="entry name" value="TRANS-ACONITATE 2-METHYLTRANSFERASE-RELATED"/>
    <property type="match status" value="1"/>
</dbReference>
<keyword evidence="1" id="KW-0808">Transferase</keyword>
<dbReference type="EMBL" id="ACLA01000033">
    <property type="protein sequence ID" value="EEQ47625.1"/>
    <property type="molecule type" value="Genomic_DNA"/>
</dbReference>
<gene>
    <name evidence="1" type="ORF">HMPREF0908_1927</name>
</gene>
<dbReference type="HOGENOM" id="CLU_102177_0_0_9"/>
<keyword evidence="2" id="KW-1185">Reference proteome</keyword>
<dbReference type="InterPro" id="IPR029063">
    <property type="entry name" value="SAM-dependent_MTases_sf"/>
</dbReference>
<dbReference type="GO" id="GO:0008168">
    <property type="term" value="F:methyltransferase activity"/>
    <property type="evidence" value="ECO:0007669"/>
    <property type="project" value="UniProtKB-KW"/>
</dbReference>
<dbReference type="Gene3D" id="3.40.50.150">
    <property type="entry name" value="Vaccinia Virus protein VP39"/>
    <property type="match status" value="1"/>
</dbReference>
<dbReference type="Proteomes" id="UP000005309">
    <property type="component" value="Unassembled WGS sequence"/>
</dbReference>
<evidence type="ECO:0000313" key="2">
    <source>
        <dbReference type="Proteomes" id="UP000005309"/>
    </source>
</evidence>
<dbReference type="GO" id="GO:0032259">
    <property type="term" value="P:methylation"/>
    <property type="evidence" value="ECO:0007669"/>
    <property type="project" value="UniProtKB-KW"/>
</dbReference>